<dbReference type="EMBL" id="JBHSPA010000069">
    <property type="protein sequence ID" value="MFC5831787.1"/>
    <property type="molecule type" value="Genomic_DNA"/>
</dbReference>
<proteinExistence type="predicted"/>
<reference evidence="2" key="1">
    <citation type="journal article" date="2019" name="Int. J. Syst. Evol. Microbiol.">
        <title>The Global Catalogue of Microorganisms (GCM) 10K type strain sequencing project: providing services to taxonomists for standard genome sequencing and annotation.</title>
        <authorList>
            <consortium name="The Broad Institute Genomics Platform"/>
            <consortium name="The Broad Institute Genome Sequencing Center for Infectious Disease"/>
            <person name="Wu L."/>
            <person name="Ma J."/>
        </authorList>
    </citation>
    <scope>NUCLEOTIDE SEQUENCE [LARGE SCALE GENOMIC DNA]</scope>
    <source>
        <strain evidence="2">CCUG 53903</strain>
    </source>
</reference>
<name>A0ABW1D2U1_9ACTN</name>
<protein>
    <submittedName>
        <fullName evidence="1">Uncharacterized protein</fullName>
    </submittedName>
</protein>
<evidence type="ECO:0000313" key="2">
    <source>
        <dbReference type="Proteomes" id="UP001596058"/>
    </source>
</evidence>
<dbReference type="RefSeq" id="WP_379521246.1">
    <property type="nucleotide sequence ID" value="NZ_JBHSPA010000069.1"/>
</dbReference>
<evidence type="ECO:0000313" key="1">
    <source>
        <dbReference type="EMBL" id="MFC5831787.1"/>
    </source>
</evidence>
<organism evidence="1 2">
    <name type="scientific">Nonomuraea insulae</name>
    <dbReference type="NCBI Taxonomy" id="1616787"/>
    <lineage>
        <taxon>Bacteria</taxon>
        <taxon>Bacillati</taxon>
        <taxon>Actinomycetota</taxon>
        <taxon>Actinomycetes</taxon>
        <taxon>Streptosporangiales</taxon>
        <taxon>Streptosporangiaceae</taxon>
        <taxon>Nonomuraea</taxon>
    </lineage>
</organism>
<accession>A0ABW1D2U1</accession>
<sequence length="45" mass="4640">MGSSADFLTVESLNKGCQELTEAEQEQLAALLRAASADAPAGESE</sequence>
<dbReference type="Proteomes" id="UP001596058">
    <property type="component" value="Unassembled WGS sequence"/>
</dbReference>
<comment type="caution">
    <text evidence="1">The sequence shown here is derived from an EMBL/GenBank/DDBJ whole genome shotgun (WGS) entry which is preliminary data.</text>
</comment>
<gene>
    <name evidence="1" type="ORF">ACFPZ3_48745</name>
</gene>
<keyword evidence="2" id="KW-1185">Reference proteome</keyword>